<name>A0ABR1D1R3_NECAM</name>
<evidence type="ECO:0000313" key="2">
    <source>
        <dbReference type="EMBL" id="KAK6744078.1"/>
    </source>
</evidence>
<keyword evidence="3" id="KW-1185">Reference proteome</keyword>
<proteinExistence type="predicted"/>
<organism evidence="2 3">
    <name type="scientific">Necator americanus</name>
    <name type="common">Human hookworm</name>
    <dbReference type="NCBI Taxonomy" id="51031"/>
    <lineage>
        <taxon>Eukaryota</taxon>
        <taxon>Metazoa</taxon>
        <taxon>Ecdysozoa</taxon>
        <taxon>Nematoda</taxon>
        <taxon>Chromadorea</taxon>
        <taxon>Rhabditida</taxon>
        <taxon>Rhabditina</taxon>
        <taxon>Rhabditomorpha</taxon>
        <taxon>Strongyloidea</taxon>
        <taxon>Ancylostomatidae</taxon>
        <taxon>Bunostominae</taxon>
        <taxon>Necator</taxon>
    </lineage>
</organism>
<reference evidence="2 3" key="1">
    <citation type="submission" date="2023-08" db="EMBL/GenBank/DDBJ databases">
        <title>A Necator americanus chromosomal reference genome.</title>
        <authorList>
            <person name="Ilik V."/>
            <person name="Petrzelkova K.J."/>
            <person name="Pardy F."/>
            <person name="Fuh T."/>
            <person name="Niatou-Singa F.S."/>
            <person name="Gouil Q."/>
            <person name="Baker L."/>
            <person name="Ritchie M.E."/>
            <person name="Jex A.R."/>
            <person name="Gazzola D."/>
            <person name="Li H."/>
            <person name="Toshio Fujiwara R."/>
            <person name="Zhan B."/>
            <person name="Aroian R.V."/>
            <person name="Pafco B."/>
            <person name="Schwarz E.M."/>
        </authorList>
    </citation>
    <scope>NUCLEOTIDE SEQUENCE [LARGE SCALE GENOMIC DNA]</scope>
    <source>
        <strain evidence="2 3">Aroian</strain>
        <tissue evidence="2">Whole animal</tissue>
    </source>
</reference>
<sequence>MNPSVNESIGQPTSATEIALGSGIEEATNTASKDIEEPDEVVAKQASMENTIVQAHIFEEMEDLKATLRDQLTERESPAVIDATHAQEEANEEEVPKQTPVAPVPPQEPDRCSGDDMAVMKRATEEKVMELLRTDLNVHAR</sequence>
<accession>A0ABR1D1R3</accession>
<dbReference type="EMBL" id="JAVFWL010000003">
    <property type="protein sequence ID" value="KAK6744078.1"/>
    <property type="molecule type" value="Genomic_DNA"/>
</dbReference>
<protein>
    <submittedName>
        <fullName evidence="2">Uncharacterized protein</fullName>
    </submittedName>
</protein>
<evidence type="ECO:0000313" key="3">
    <source>
        <dbReference type="Proteomes" id="UP001303046"/>
    </source>
</evidence>
<evidence type="ECO:0000256" key="1">
    <source>
        <dbReference type="SAM" id="MobiDB-lite"/>
    </source>
</evidence>
<feature type="region of interest" description="Disordered" evidence="1">
    <location>
        <begin position="1"/>
        <end position="37"/>
    </location>
</feature>
<comment type="caution">
    <text evidence="2">The sequence shown here is derived from an EMBL/GenBank/DDBJ whole genome shotgun (WGS) entry which is preliminary data.</text>
</comment>
<feature type="compositionally biased region" description="Basic and acidic residues" evidence="1">
    <location>
        <begin position="108"/>
        <end position="119"/>
    </location>
</feature>
<gene>
    <name evidence="2" type="primary">Necator_chrIII.g11793</name>
    <name evidence="2" type="ORF">RB195_011028</name>
</gene>
<feature type="region of interest" description="Disordered" evidence="1">
    <location>
        <begin position="82"/>
        <end position="119"/>
    </location>
</feature>
<feature type="compositionally biased region" description="Polar residues" evidence="1">
    <location>
        <begin position="1"/>
        <end position="16"/>
    </location>
</feature>
<dbReference type="Proteomes" id="UP001303046">
    <property type="component" value="Unassembled WGS sequence"/>
</dbReference>